<dbReference type="GO" id="GO:0005783">
    <property type="term" value="C:endoplasmic reticulum"/>
    <property type="evidence" value="ECO:0007669"/>
    <property type="project" value="TreeGrafter"/>
</dbReference>
<dbReference type="eggNOG" id="KOG0157">
    <property type="taxonomic scope" value="Eukaryota"/>
</dbReference>
<evidence type="ECO:0000256" key="1">
    <source>
        <dbReference type="ARBA" id="ARBA00001971"/>
    </source>
</evidence>
<organism evidence="14 15">
    <name type="scientific">Latimeria chalumnae</name>
    <name type="common">Coelacanth</name>
    <dbReference type="NCBI Taxonomy" id="7897"/>
    <lineage>
        <taxon>Eukaryota</taxon>
        <taxon>Metazoa</taxon>
        <taxon>Chordata</taxon>
        <taxon>Craniata</taxon>
        <taxon>Vertebrata</taxon>
        <taxon>Euteleostomi</taxon>
        <taxon>Coelacanthiformes</taxon>
        <taxon>Coelacanthidae</taxon>
        <taxon>Latimeria</taxon>
    </lineage>
</organism>
<evidence type="ECO:0000256" key="13">
    <source>
        <dbReference type="SAM" id="Coils"/>
    </source>
</evidence>
<keyword evidence="4" id="KW-0349">Heme</keyword>
<accession>H3ALV3</accession>
<keyword evidence="7" id="KW-0408">Iron</keyword>
<dbReference type="InParanoid" id="H3ALV3"/>
<evidence type="ECO:0000313" key="14">
    <source>
        <dbReference type="Ensembl" id="ENSLACP00000010624.1"/>
    </source>
</evidence>
<evidence type="ECO:0000256" key="4">
    <source>
        <dbReference type="ARBA" id="ARBA00022617"/>
    </source>
</evidence>
<comment type="similarity">
    <text evidence="3">Belongs to the cytochrome P450 family.</text>
</comment>
<reference evidence="14" key="2">
    <citation type="submission" date="2025-08" db="UniProtKB">
        <authorList>
            <consortium name="Ensembl"/>
        </authorList>
    </citation>
    <scope>IDENTIFICATION</scope>
</reference>
<dbReference type="FunFam" id="1.10.630.10:FF:000032">
    <property type="entry name" value="Cytochrome P450 aromatase"/>
    <property type="match status" value="1"/>
</dbReference>
<dbReference type="Gene3D" id="1.10.630.10">
    <property type="entry name" value="Cytochrome P450"/>
    <property type="match status" value="1"/>
</dbReference>
<dbReference type="PRINTS" id="PR00463">
    <property type="entry name" value="EP450I"/>
</dbReference>
<name>H3ALV3_LATCH</name>
<dbReference type="InterPro" id="IPR036396">
    <property type="entry name" value="Cyt_P450_sf"/>
</dbReference>
<evidence type="ECO:0000256" key="3">
    <source>
        <dbReference type="ARBA" id="ARBA00010617"/>
    </source>
</evidence>
<dbReference type="PANTHER" id="PTHR24291:SF43">
    <property type="entry name" value="AROMATASE"/>
    <property type="match status" value="1"/>
</dbReference>
<dbReference type="EMBL" id="AFYH01125141">
    <property type="status" value="NOT_ANNOTATED_CDS"/>
    <property type="molecule type" value="Genomic_DNA"/>
</dbReference>
<dbReference type="PANTHER" id="PTHR24291">
    <property type="entry name" value="CYTOCHROME P450 FAMILY 4"/>
    <property type="match status" value="1"/>
</dbReference>
<evidence type="ECO:0000256" key="6">
    <source>
        <dbReference type="ARBA" id="ARBA00023002"/>
    </source>
</evidence>
<dbReference type="Proteomes" id="UP000008672">
    <property type="component" value="Unassembled WGS sequence"/>
</dbReference>
<evidence type="ECO:0000256" key="2">
    <source>
        <dbReference type="ARBA" id="ARBA00004370"/>
    </source>
</evidence>
<dbReference type="STRING" id="7897.ENSLACP00000010624"/>
<keyword evidence="15" id="KW-1185">Reference proteome</keyword>
<evidence type="ECO:0000256" key="10">
    <source>
        <dbReference type="ARBA" id="ARBA00038885"/>
    </source>
</evidence>
<keyword evidence="8" id="KW-0503">Monooxygenase</keyword>
<evidence type="ECO:0000256" key="12">
    <source>
        <dbReference type="ARBA" id="ARBA00043174"/>
    </source>
</evidence>
<evidence type="ECO:0000256" key="11">
    <source>
        <dbReference type="ARBA" id="ARBA00042499"/>
    </source>
</evidence>
<dbReference type="EC" id="1.14.14.14" evidence="10"/>
<proteinExistence type="inferred from homology"/>
<dbReference type="InterPro" id="IPR050196">
    <property type="entry name" value="Cytochrome_P450_Monoox"/>
</dbReference>
<dbReference type="AlphaFoldDB" id="H3ALV3"/>
<evidence type="ECO:0000313" key="15">
    <source>
        <dbReference type="Proteomes" id="UP000008672"/>
    </source>
</evidence>
<keyword evidence="9" id="KW-0472">Membrane</keyword>
<dbReference type="InterPro" id="IPR001128">
    <property type="entry name" value="Cyt_P450"/>
</dbReference>
<dbReference type="GO" id="GO:0032355">
    <property type="term" value="P:response to estradiol"/>
    <property type="evidence" value="ECO:0007669"/>
    <property type="project" value="Ensembl"/>
</dbReference>
<protein>
    <recommendedName>
        <fullName evidence="10">aromatase</fullName>
        <ecNumber evidence="10">1.14.14.14</ecNumber>
    </recommendedName>
    <alternativeName>
        <fullName evidence="12">Cytochrome P-450AROM</fullName>
    </alternativeName>
    <alternativeName>
        <fullName evidence="11">Estrogen synthase</fullName>
    </alternativeName>
</protein>
<dbReference type="GeneTree" id="ENSGT00840000129915"/>
<keyword evidence="6" id="KW-0560">Oxidoreductase</keyword>
<dbReference type="EMBL" id="AFYH01125140">
    <property type="status" value="NOT_ANNOTATED_CDS"/>
    <property type="molecule type" value="Genomic_DNA"/>
</dbReference>
<dbReference type="GO" id="GO:0009410">
    <property type="term" value="P:response to xenobiotic stimulus"/>
    <property type="evidence" value="ECO:0007669"/>
    <property type="project" value="Ensembl"/>
</dbReference>
<gene>
    <name evidence="14" type="primary">CYP19A1</name>
</gene>
<dbReference type="Pfam" id="PF00067">
    <property type="entry name" value="p450"/>
    <property type="match status" value="1"/>
</dbReference>
<comment type="subcellular location">
    <subcellularLocation>
        <location evidence="2">Membrane</location>
    </subcellularLocation>
</comment>
<dbReference type="GO" id="GO:0005506">
    <property type="term" value="F:iron ion binding"/>
    <property type="evidence" value="ECO:0007669"/>
    <property type="project" value="InterPro"/>
</dbReference>
<keyword evidence="5" id="KW-0479">Metal-binding</keyword>
<feature type="coiled-coil region" evidence="13">
    <location>
        <begin position="258"/>
        <end position="292"/>
    </location>
</feature>
<dbReference type="OMA" id="LMRCIML"/>
<reference evidence="15" key="1">
    <citation type="submission" date="2011-08" db="EMBL/GenBank/DDBJ databases">
        <title>The draft genome of Latimeria chalumnae.</title>
        <authorList>
            <person name="Di Palma F."/>
            <person name="Alfoldi J."/>
            <person name="Johnson J."/>
            <person name="Berlin A."/>
            <person name="Gnerre S."/>
            <person name="Jaffe D."/>
            <person name="MacCallum I."/>
            <person name="Young S."/>
            <person name="Walker B.J."/>
            <person name="Lander E."/>
            <person name="Lindblad-Toh K."/>
        </authorList>
    </citation>
    <scope>NUCLEOTIDE SEQUENCE [LARGE SCALE GENOMIC DNA]</scope>
    <source>
        <strain evidence="15">Wild caught</strain>
    </source>
</reference>
<dbReference type="GO" id="GO:0070330">
    <property type="term" value="F:aromatase activity"/>
    <property type="evidence" value="ECO:0007669"/>
    <property type="project" value="UniProtKB-EC"/>
</dbReference>
<evidence type="ECO:0000256" key="9">
    <source>
        <dbReference type="ARBA" id="ARBA00023136"/>
    </source>
</evidence>
<evidence type="ECO:0000256" key="5">
    <source>
        <dbReference type="ARBA" id="ARBA00022723"/>
    </source>
</evidence>
<dbReference type="GO" id="GO:1904076">
    <property type="term" value="P:regulation of estrogen biosynthetic process"/>
    <property type="evidence" value="ECO:0007669"/>
    <property type="project" value="Ensembl"/>
</dbReference>
<dbReference type="GO" id="GO:0016020">
    <property type="term" value="C:membrane"/>
    <property type="evidence" value="ECO:0007669"/>
    <property type="project" value="UniProtKB-SubCell"/>
</dbReference>
<dbReference type="GO" id="GO:0019100">
    <property type="term" value="P:male germ-line sex determination"/>
    <property type="evidence" value="ECO:0007669"/>
    <property type="project" value="Ensembl"/>
</dbReference>
<dbReference type="InterPro" id="IPR002401">
    <property type="entry name" value="Cyt_P450_E_grp-I"/>
</dbReference>
<evidence type="ECO:0000256" key="8">
    <source>
        <dbReference type="ARBA" id="ARBA00023033"/>
    </source>
</evidence>
<dbReference type="FunCoup" id="H3ALV3">
    <property type="interactions" value="309"/>
</dbReference>
<reference evidence="14" key="3">
    <citation type="submission" date="2025-09" db="UniProtKB">
        <authorList>
            <consortium name="Ensembl"/>
        </authorList>
    </citation>
    <scope>IDENTIFICATION</scope>
</reference>
<dbReference type="HOGENOM" id="CLU_041874_0_0_1"/>
<dbReference type="Ensembl" id="ENSLACT00000010703.1">
    <property type="protein sequence ID" value="ENSLACP00000010624.1"/>
    <property type="gene ID" value="ENSLACG00000009360.1"/>
</dbReference>
<dbReference type="SUPFAM" id="SSF48264">
    <property type="entry name" value="Cytochrome P450"/>
    <property type="match status" value="1"/>
</dbReference>
<comment type="cofactor">
    <cofactor evidence="1">
        <name>heme</name>
        <dbReference type="ChEBI" id="CHEBI:30413"/>
    </cofactor>
</comment>
<dbReference type="EMBL" id="AFYH01125139">
    <property type="status" value="NOT_ANNOTATED_CDS"/>
    <property type="molecule type" value="Genomic_DNA"/>
</dbReference>
<dbReference type="GO" id="GO:0019099">
    <property type="term" value="P:female germ-line sex determination"/>
    <property type="evidence" value="ECO:0007669"/>
    <property type="project" value="Ensembl"/>
</dbReference>
<evidence type="ECO:0000256" key="7">
    <source>
        <dbReference type="ARBA" id="ARBA00023004"/>
    </source>
</evidence>
<keyword evidence="13" id="KW-0175">Coiled coil</keyword>
<dbReference type="GO" id="GO:0001541">
    <property type="term" value="P:ovarian follicle development"/>
    <property type="evidence" value="ECO:0007669"/>
    <property type="project" value="Ensembl"/>
</dbReference>
<sequence length="443" mass="51085">FSHLPYLLKMERVLQDEMMMDVFNPVQHNSSNVMPQMISEATVPLLILTSLLVIIWNCGTKPSVPGPSFWIGVGPLLSYIRFLWTGIGNASNYYNEKYGDIVRVWINGEETLIISRSSAAYYVMKHGHYVSRFGSKHGLQCLGMNENGIIFNNNPSSWKQIRTFFMKALTGPGLQRALAVSVESTKNHLNSFDEVTNFNTHVDVLKLMRLITLDIANKLFLRVSLQEKEIVSKIKNYFEAWQVLILKPSPFFKFARLYKKYEAYVQDLQHSIEDLVQKKQQKLSEDEILEENIDFASDLIFAQGRGDLTAENVQQCLLEMLIAGPDTMSVTLFYMLMLVAQHPDIEQKIMEEIHAITGESEIQNSDLQEFRILENFINESMRYQPVVDFIMRKALKDDVIDGYYVKKGTNIILNLGHMHKFELFPKPNEFSLDNFEKTVSLFF</sequence>
<dbReference type="GO" id="GO:0020037">
    <property type="term" value="F:heme binding"/>
    <property type="evidence" value="ECO:0007669"/>
    <property type="project" value="InterPro"/>
</dbReference>